<proteinExistence type="predicted"/>
<evidence type="ECO:0000313" key="1">
    <source>
        <dbReference type="EMBL" id="GBP50043.1"/>
    </source>
</evidence>
<keyword evidence="2" id="KW-1185">Reference proteome</keyword>
<gene>
    <name evidence="1" type="ORF">EVAR_39620_1</name>
</gene>
<dbReference type="Proteomes" id="UP000299102">
    <property type="component" value="Unassembled WGS sequence"/>
</dbReference>
<dbReference type="AlphaFoldDB" id="A0A4C1WG38"/>
<comment type="caution">
    <text evidence="1">The sequence shown here is derived from an EMBL/GenBank/DDBJ whole genome shotgun (WGS) entry which is preliminary data.</text>
</comment>
<sequence length="347" mass="38634">MYLFTLKRGCEGGSGRGGLAELGVHNFTLAVRRLRECDVLSEVVNMNGDLLFLIENSDVRWEMTKVRIDAHEINNNRERDALCFFYPRPTLQARCDDNMMSTSLEIITKESMMQKYTEQLEQCEVTVGIQTVAQASSSVEPHEGRPGPVTASANLWNTYNQLQRCGVIVKEEDEVCNVIKQELDIGPTVLQWRTAPAEPCVLLPQVCPPAPHTATLEPPETNAVVSTPRVKVEEHDCEDACGEWNVSTVVLNMNTADGADEGVLHERSCTPVETQDNHRDACCGSVVTECQCRTGTADVELDTLNMEKKGLLYDDSRNEANAAHAMAEAVPIWESIKITLRFLQFVF</sequence>
<organism evidence="1 2">
    <name type="scientific">Eumeta variegata</name>
    <name type="common">Bagworm moth</name>
    <name type="synonym">Eumeta japonica</name>
    <dbReference type="NCBI Taxonomy" id="151549"/>
    <lineage>
        <taxon>Eukaryota</taxon>
        <taxon>Metazoa</taxon>
        <taxon>Ecdysozoa</taxon>
        <taxon>Arthropoda</taxon>
        <taxon>Hexapoda</taxon>
        <taxon>Insecta</taxon>
        <taxon>Pterygota</taxon>
        <taxon>Neoptera</taxon>
        <taxon>Endopterygota</taxon>
        <taxon>Lepidoptera</taxon>
        <taxon>Glossata</taxon>
        <taxon>Ditrysia</taxon>
        <taxon>Tineoidea</taxon>
        <taxon>Psychidae</taxon>
        <taxon>Oiketicinae</taxon>
        <taxon>Eumeta</taxon>
    </lineage>
</organism>
<accession>A0A4C1WG38</accession>
<protein>
    <submittedName>
        <fullName evidence="1">Uncharacterized protein</fullName>
    </submittedName>
</protein>
<evidence type="ECO:0000313" key="2">
    <source>
        <dbReference type="Proteomes" id="UP000299102"/>
    </source>
</evidence>
<name>A0A4C1WG38_EUMVA</name>
<dbReference type="EMBL" id="BGZK01000557">
    <property type="protein sequence ID" value="GBP50043.1"/>
    <property type="molecule type" value="Genomic_DNA"/>
</dbReference>
<reference evidence="1 2" key="1">
    <citation type="journal article" date="2019" name="Commun. Biol.">
        <title>The bagworm genome reveals a unique fibroin gene that provides high tensile strength.</title>
        <authorList>
            <person name="Kono N."/>
            <person name="Nakamura H."/>
            <person name="Ohtoshi R."/>
            <person name="Tomita M."/>
            <person name="Numata K."/>
            <person name="Arakawa K."/>
        </authorList>
    </citation>
    <scope>NUCLEOTIDE SEQUENCE [LARGE SCALE GENOMIC DNA]</scope>
</reference>